<accession>B2TQT8</accession>
<proteinExistence type="predicted"/>
<gene>
    <name evidence="1" type="ordered locus">CLL_A2245</name>
</gene>
<dbReference type="EMBL" id="CP001056">
    <property type="protein sequence ID" value="ACD22740.1"/>
    <property type="molecule type" value="Genomic_DNA"/>
</dbReference>
<accession>U4PH72</accession>
<dbReference type="HOGENOM" id="CLU_173121_0_0_9"/>
<reference evidence="1" key="2">
    <citation type="submission" date="2009-08" db="EMBL/GenBank/DDBJ databases">
        <authorList>
            <person name="Shrivastava S."/>
            <person name="Brinkac L.M."/>
            <person name="Dodson R.J."/>
            <person name="Harkins D.M."/>
            <person name="Durkin A.S."/>
            <person name="Sutton G."/>
        </authorList>
    </citation>
    <scope>NUCLEOTIDE SEQUENCE</scope>
    <source>
        <strain evidence="1">Eklund 17B</strain>
    </source>
</reference>
<organism evidence="1">
    <name type="scientific">Clostridium botulinum (strain Eklund 17B / Type B)</name>
    <dbReference type="NCBI Taxonomy" id="935198"/>
    <lineage>
        <taxon>Bacteria</taxon>
        <taxon>Bacillati</taxon>
        <taxon>Bacillota</taxon>
        <taxon>Clostridia</taxon>
        <taxon>Eubacteriales</taxon>
        <taxon>Clostridiaceae</taxon>
        <taxon>Clostridium</taxon>
    </lineage>
</organism>
<protein>
    <submittedName>
        <fullName evidence="1">Uncharacterized protein</fullName>
    </submittedName>
</protein>
<reference evidence="1" key="1">
    <citation type="submission" date="2009-06" db="EMBL/GenBank/DDBJ databases">
        <authorList>
            <consortium name="US DOE Joint Genome Institute (JGI-PGF)"/>
            <person name="Lucas S."/>
            <person name="Copeland A."/>
            <person name="Lapidus A."/>
            <person name="Glavina del Rio T."/>
            <person name="Dalin E."/>
            <person name="Tice H."/>
            <person name="Bruce D."/>
            <person name="Goodwin L."/>
            <person name="Pitluck S."/>
            <person name="Kyrpides N."/>
            <person name="Mavromatis K."/>
            <person name="Ivanova N."/>
            <person name="Saunders E."/>
            <person name="Brettin T."/>
            <person name="Detter J.C."/>
            <person name="Han C."/>
            <person name="Larimer F."/>
            <person name="Land M."/>
            <person name="Hauser L."/>
            <person name="Markowitz V."/>
            <person name="Cheng J.-F."/>
            <person name="Hugenholtz P."/>
            <person name="Woyke T."/>
            <person name="Wu D."/>
            <person name="Gronow S."/>
            <person name="Klenk H.-P."/>
            <person name="Eisen J.A."/>
        </authorList>
    </citation>
    <scope>NUCLEOTIDE SEQUENCE</scope>
    <source>
        <strain evidence="1">Eklund 17B</strain>
    </source>
</reference>
<evidence type="ECO:0000313" key="1">
    <source>
        <dbReference type="EMBL" id="ACD22740.1"/>
    </source>
</evidence>
<sequence length="96" mass="11462">MTREQNELFLKIIKKEEHLQYCYVSNKGQMFSPHYIKDGTMDKTGEQVCKELLDNKNNPKPQEQTETEILQKQLLETQNMLLELQYKLTNKDLEIK</sequence>
<name>B2TQT8_CLOBB</name>
<dbReference type="AlphaFoldDB" id="B2TQT8"/>
<dbReference type="PATRIC" id="fig|935198.13.peg.2199"/>
<dbReference type="KEGG" id="cbk:CLL_A2245"/>